<name>A0A8D8VCH9_9HEMI</name>
<proteinExistence type="predicted"/>
<dbReference type="EMBL" id="HBUF01360248">
    <property type="protein sequence ID" value="CAG6720278.1"/>
    <property type="molecule type" value="Transcribed_RNA"/>
</dbReference>
<evidence type="ECO:0000313" key="2">
    <source>
        <dbReference type="EMBL" id="CAG6720277.1"/>
    </source>
</evidence>
<organism evidence="2">
    <name type="scientific">Cacopsylla melanoneura</name>
    <dbReference type="NCBI Taxonomy" id="428564"/>
    <lineage>
        <taxon>Eukaryota</taxon>
        <taxon>Metazoa</taxon>
        <taxon>Ecdysozoa</taxon>
        <taxon>Arthropoda</taxon>
        <taxon>Hexapoda</taxon>
        <taxon>Insecta</taxon>
        <taxon>Pterygota</taxon>
        <taxon>Neoptera</taxon>
        <taxon>Paraneoptera</taxon>
        <taxon>Hemiptera</taxon>
        <taxon>Sternorrhyncha</taxon>
        <taxon>Psylloidea</taxon>
        <taxon>Psyllidae</taxon>
        <taxon>Psyllinae</taxon>
        <taxon>Cacopsylla</taxon>
    </lineage>
</organism>
<feature type="region of interest" description="Disordered" evidence="1">
    <location>
        <begin position="43"/>
        <end position="65"/>
    </location>
</feature>
<dbReference type="AlphaFoldDB" id="A0A8D8VCH9"/>
<accession>A0A8D8VCH9</accession>
<sequence>MSRKTIKKVQRSYSASGEFLERSHYKNVHTTDPALQPTFLIDKPFFGGGNSPPPPPPKQRGSKSILWRGSKSMVWRGSKAMLSKMFMSNSASLARASAEQRGILV</sequence>
<evidence type="ECO:0000256" key="1">
    <source>
        <dbReference type="SAM" id="MobiDB-lite"/>
    </source>
</evidence>
<dbReference type="EMBL" id="HBUF01360247">
    <property type="protein sequence ID" value="CAG6720277.1"/>
    <property type="molecule type" value="Transcribed_RNA"/>
</dbReference>
<dbReference type="EMBL" id="HBUF01360246">
    <property type="protein sequence ID" value="CAG6720276.1"/>
    <property type="molecule type" value="Transcribed_RNA"/>
</dbReference>
<protein>
    <submittedName>
        <fullName evidence="2">Uncharacterized protein</fullName>
    </submittedName>
</protein>
<reference evidence="2" key="1">
    <citation type="submission" date="2021-05" db="EMBL/GenBank/DDBJ databases">
        <authorList>
            <person name="Alioto T."/>
            <person name="Alioto T."/>
            <person name="Gomez Garrido J."/>
        </authorList>
    </citation>
    <scope>NUCLEOTIDE SEQUENCE</scope>
</reference>